<name>A0A816BNQ1_9BILA</name>
<gene>
    <name evidence="1" type="ORF">KQP761_LOCUS23506</name>
</gene>
<evidence type="ECO:0000313" key="2">
    <source>
        <dbReference type="Proteomes" id="UP000663834"/>
    </source>
</evidence>
<evidence type="ECO:0000313" key="1">
    <source>
        <dbReference type="EMBL" id="CAF1612237.1"/>
    </source>
</evidence>
<dbReference type="AlphaFoldDB" id="A0A816BNQ1"/>
<dbReference type="OrthoDB" id="6426572at2759"/>
<sequence>MIGIDDDLREYLTDDIQRIRNTIPTSLSNNIATHIITSAKKKEIYFLVALELTNIELHAFSQQLKIPIDELHRRLFKFKANYMKVQQILAIKLGGHRRDNIKLTVSDYELKSEKINSMISALEVFHDTVMKPLSKTILIDKLKTDYCMEYCNVVNLECKHDKQSAFEEKNYIFRS</sequence>
<proteinExistence type="predicted"/>
<dbReference type="Proteomes" id="UP000663834">
    <property type="component" value="Unassembled WGS sequence"/>
</dbReference>
<reference evidence="1" key="1">
    <citation type="submission" date="2021-02" db="EMBL/GenBank/DDBJ databases">
        <authorList>
            <person name="Nowell W R."/>
        </authorList>
    </citation>
    <scope>NUCLEOTIDE SEQUENCE</scope>
</reference>
<comment type="caution">
    <text evidence="1">The sequence shown here is derived from an EMBL/GenBank/DDBJ whole genome shotgun (WGS) entry which is preliminary data.</text>
</comment>
<accession>A0A816BNQ1</accession>
<dbReference type="EMBL" id="CAJNOW010012631">
    <property type="protein sequence ID" value="CAF1612237.1"/>
    <property type="molecule type" value="Genomic_DNA"/>
</dbReference>
<organism evidence="1 2">
    <name type="scientific">Rotaria magnacalcarata</name>
    <dbReference type="NCBI Taxonomy" id="392030"/>
    <lineage>
        <taxon>Eukaryota</taxon>
        <taxon>Metazoa</taxon>
        <taxon>Spiralia</taxon>
        <taxon>Gnathifera</taxon>
        <taxon>Rotifera</taxon>
        <taxon>Eurotatoria</taxon>
        <taxon>Bdelloidea</taxon>
        <taxon>Philodinida</taxon>
        <taxon>Philodinidae</taxon>
        <taxon>Rotaria</taxon>
    </lineage>
</organism>
<protein>
    <submittedName>
        <fullName evidence="1">Uncharacterized protein</fullName>
    </submittedName>
</protein>